<proteinExistence type="predicted"/>
<gene>
    <name evidence="1" type="ORF">JCM19231_5023</name>
</gene>
<comment type="caution">
    <text evidence="1">The sequence shown here is derived from an EMBL/GenBank/DDBJ whole genome shotgun (WGS) entry which is preliminary data.</text>
</comment>
<organism evidence="1 2">
    <name type="scientific">Vibrio ishigakensis</name>
    <dbReference type="NCBI Taxonomy" id="1481914"/>
    <lineage>
        <taxon>Bacteria</taxon>
        <taxon>Pseudomonadati</taxon>
        <taxon>Pseudomonadota</taxon>
        <taxon>Gammaproteobacteria</taxon>
        <taxon>Vibrionales</taxon>
        <taxon>Vibrionaceae</taxon>
        <taxon>Vibrio</taxon>
    </lineage>
</organism>
<sequence>MGCCDAPGLMPIEEAMPIILKNTPVVTETETLAIEDAIGRVLAHDVSSPLMSRLLITQQWTATQFVLPT</sequence>
<name>A0A0B8NPH3_9VIBR</name>
<reference evidence="1 2" key="1">
    <citation type="submission" date="2015-01" db="EMBL/GenBank/DDBJ databases">
        <title>Vibrio sp. C1 JCM 19231 whole genome shotgun sequence.</title>
        <authorList>
            <person name="Sawabe T."/>
            <person name="Meirelles P."/>
            <person name="Feng G."/>
            <person name="Sayaka M."/>
            <person name="Hattori M."/>
            <person name="Ohkuma M."/>
        </authorList>
    </citation>
    <scope>NUCLEOTIDE SEQUENCE [LARGE SCALE GENOMIC DNA]</scope>
    <source>
        <strain evidence="2">JCM 19231</strain>
    </source>
</reference>
<evidence type="ECO:0000313" key="1">
    <source>
        <dbReference type="EMBL" id="GAM55876.1"/>
    </source>
</evidence>
<dbReference type="SUPFAM" id="SSF63882">
    <property type="entry name" value="MoeA N-terminal region -like"/>
    <property type="match status" value="1"/>
</dbReference>
<evidence type="ECO:0000313" key="2">
    <source>
        <dbReference type="Proteomes" id="UP000031671"/>
    </source>
</evidence>
<dbReference type="Proteomes" id="UP000031671">
    <property type="component" value="Unassembled WGS sequence"/>
</dbReference>
<dbReference type="AlphaFoldDB" id="A0A0B8NPH3"/>
<accession>A0A0B8NPH3</accession>
<dbReference type="InterPro" id="IPR036135">
    <property type="entry name" value="MoeA_linker/N_sf"/>
</dbReference>
<keyword evidence="2" id="KW-1185">Reference proteome</keyword>
<dbReference type="EMBL" id="BBRZ01000020">
    <property type="protein sequence ID" value="GAM55876.1"/>
    <property type="molecule type" value="Genomic_DNA"/>
</dbReference>
<protein>
    <submittedName>
        <fullName evidence="1">Molybdopterin biosynthesis protein moeA</fullName>
    </submittedName>
</protein>
<reference evidence="1 2" key="2">
    <citation type="submission" date="2015-01" db="EMBL/GenBank/DDBJ databases">
        <authorList>
            <consortium name="NBRP consortium"/>
            <person name="Sawabe T."/>
            <person name="Meirelles P."/>
            <person name="Feng G."/>
            <person name="Sayaka M."/>
            <person name="Hattori M."/>
            <person name="Ohkuma M."/>
        </authorList>
    </citation>
    <scope>NUCLEOTIDE SEQUENCE [LARGE SCALE GENOMIC DNA]</scope>
    <source>
        <strain evidence="2">JCM 19231</strain>
    </source>
</reference>
<dbReference type="GO" id="GO:0032324">
    <property type="term" value="P:molybdopterin cofactor biosynthetic process"/>
    <property type="evidence" value="ECO:0007669"/>
    <property type="project" value="InterPro"/>
</dbReference>